<dbReference type="InterPro" id="IPR025745">
    <property type="entry name" value="Mrr-like_N_dom"/>
</dbReference>
<organism evidence="2 3">
    <name type="scientific">Rhodoferax ferrireducens</name>
    <dbReference type="NCBI Taxonomy" id="192843"/>
    <lineage>
        <taxon>Bacteria</taxon>
        <taxon>Pseudomonadati</taxon>
        <taxon>Pseudomonadota</taxon>
        <taxon>Betaproteobacteria</taxon>
        <taxon>Burkholderiales</taxon>
        <taxon>Comamonadaceae</taxon>
        <taxon>Rhodoferax</taxon>
    </lineage>
</organism>
<gene>
    <name evidence="2" type="ORF">BWK72_02855</name>
</gene>
<dbReference type="Pfam" id="PF14338">
    <property type="entry name" value="Mrr_N"/>
    <property type="match status" value="1"/>
</dbReference>
<evidence type="ECO:0000313" key="2">
    <source>
        <dbReference type="EMBL" id="OQW90170.1"/>
    </source>
</evidence>
<accession>A0A1W9KZR1</accession>
<protein>
    <recommendedName>
        <fullName evidence="1">Restriction system protein Mrr-like N-terminal domain-containing protein</fullName>
    </recommendedName>
</protein>
<proteinExistence type="predicted"/>
<dbReference type="EMBL" id="MTEI01000001">
    <property type="protein sequence ID" value="OQW90170.1"/>
    <property type="molecule type" value="Genomic_DNA"/>
</dbReference>
<feature type="domain" description="Restriction system protein Mrr-like N-terminal" evidence="1">
    <location>
        <begin position="10"/>
        <end position="90"/>
    </location>
</feature>
<comment type="caution">
    <text evidence="2">The sequence shown here is derived from an EMBL/GenBank/DDBJ whole genome shotgun (WGS) entry which is preliminary data.</text>
</comment>
<name>A0A1W9KZR1_9BURK</name>
<reference evidence="2 3" key="1">
    <citation type="submission" date="2017-01" db="EMBL/GenBank/DDBJ databases">
        <title>Novel large sulfur bacteria in the metagenomes of groundwater-fed chemosynthetic microbial mats in the Lake Huron basin.</title>
        <authorList>
            <person name="Sharrar A.M."/>
            <person name="Flood B.E."/>
            <person name="Bailey J.V."/>
            <person name="Jones D.S."/>
            <person name="Biddanda B."/>
            <person name="Ruberg S.A."/>
            <person name="Marcus D.N."/>
            <person name="Dick G.J."/>
        </authorList>
    </citation>
    <scope>NUCLEOTIDE SEQUENCE [LARGE SCALE GENOMIC DNA]</scope>
    <source>
        <strain evidence="2">A7</strain>
    </source>
</reference>
<sequence length="698" mass="74601">MAVPATPSILLGVLQLLDGAVVLPIESLRQGIHQALGVQGVDLLTRNQGGRDAFAASFQWALYHLKASGLITSPSRGSYAITALGRALLAQQPARLTVRKFRGEAQSWRYEVLATKPLPKSRSVASKLAHSSSKKMMPNAIELEAISPIATRAEERFVQFFVAKSSSSSKPVKRLLARQNYLARIFIGSEVDERTLRADTAFDESQLPPSKTGHDLQVAFCPLDTSAAPDQILPGQVQTIHLPKAGPSSVAEFSFATHASGLAFRARVLILHHNRILQTLMLSTPQTGADLALRQENRLSPAFASSACEPVADLAIVVNDSPAGVPGITTLANGAATFSEPAGLDVLVKTIEDLLSDTNISTAGQTLQLDHPKLVALLVQLATQGFALMRELGRQINLADLAQAARIQVVEARAKAYLPVEFVYMGKPPNIKAKLCPNAKAALLDAGACNAATCKYASNAKYVCPAAFWGFSKCIERHPFGKSDGHVFQIPQPGADSLAPFKAALLAASARVAATDMIGPDGLLSALTALAPKVRLAKSWDAWQKSILVKPAATLLVLLPHTDNSPDFLNTPALEIQKKWLTSVQLSSDYVEPPTQSGPGPVVLLLGCSTALADVPFLNFVREFKEAGASIVLGTLATVHGTHATRFARTLLEKIKIKGTGRAFDEILLEVKREMLADGDPFVLSLAAYGNSSWRIQA</sequence>
<dbReference type="AlphaFoldDB" id="A0A1W9KZR1"/>
<evidence type="ECO:0000313" key="3">
    <source>
        <dbReference type="Proteomes" id="UP000192505"/>
    </source>
</evidence>
<evidence type="ECO:0000259" key="1">
    <source>
        <dbReference type="Pfam" id="PF14338"/>
    </source>
</evidence>
<dbReference type="Proteomes" id="UP000192505">
    <property type="component" value="Unassembled WGS sequence"/>
</dbReference>